<organism evidence="1">
    <name type="scientific">Culex pipiens</name>
    <name type="common">House mosquito</name>
    <dbReference type="NCBI Taxonomy" id="7175"/>
    <lineage>
        <taxon>Eukaryota</taxon>
        <taxon>Metazoa</taxon>
        <taxon>Ecdysozoa</taxon>
        <taxon>Arthropoda</taxon>
        <taxon>Hexapoda</taxon>
        <taxon>Insecta</taxon>
        <taxon>Pterygota</taxon>
        <taxon>Neoptera</taxon>
        <taxon>Endopterygota</taxon>
        <taxon>Diptera</taxon>
        <taxon>Nematocera</taxon>
        <taxon>Culicoidea</taxon>
        <taxon>Culicidae</taxon>
        <taxon>Culicinae</taxon>
        <taxon>Culicini</taxon>
        <taxon>Culex</taxon>
        <taxon>Culex</taxon>
    </lineage>
</organism>
<evidence type="ECO:0000313" key="1">
    <source>
        <dbReference type="EMBL" id="CAG6527255.1"/>
    </source>
</evidence>
<accession>A0A8D8H311</accession>
<dbReference type="AlphaFoldDB" id="A0A8D8H311"/>
<sequence length="118" mass="13550">MLSTHRQASYTALLGSGTINRRSIETHQIDEVDRTRLNITSTVIVWKAHGYYDPTLSRKCATPLDCESSTSTPFRLCLRHSYFRLHLLSRYRVRFTLHRRTSIPFSCRSSLSAGRASC</sequence>
<dbReference type="EMBL" id="HBUE01195148">
    <property type="protein sequence ID" value="CAG6527255.1"/>
    <property type="molecule type" value="Transcribed_RNA"/>
</dbReference>
<proteinExistence type="predicted"/>
<name>A0A8D8H311_CULPI</name>
<reference evidence="1" key="1">
    <citation type="submission" date="2021-05" db="EMBL/GenBank/DDBJ databases">
        <authorList>
            <person name="Alioto T."/>
            <person name="Alioto T."/>
            <person name="Gomez Garrido J."/>
        </authorList>
    </citation>
    <scope>NUCLEOTIDE SEQUENCE</scope>
</reference>
<dbReference type="EMBL" id="HBUE01301142">
    <property type="protein sequence ID" value="CAG6578978.1"/>
    <property type="molecule type" value="Transcribed_RNA"/>
</dbReference>
<dbReference type="EMBL" id="HBUE01013346">
    <property type="protein sequence ID" value="CAG6449500.1"/>
    <property type="molecule type" value="Transcribed_RNA"/>
</dbReference>
<protein>
    <submittedName>
        <fullName evidence="1">(northern house mosquito) hypothetical protein</fullName>
    </submittedName>
</protein>